<evidence type="ECO:0000256" key="7">
    <source>
        <dbReference type="ARBA" id="ARBA00023204"/>
    </source>
</evidence>
<evidence type="ECO:0000259" key="10">
    <source>
        <dbReference type="Pfam" id="PF02463"/>
    </source>
</evidence>
<comment type="caution">
    <text evidence="11">The sequence shown here is derived from an EMBL/GenBank/DDBJ whole genome shotgun (WGS) entry which is preliminary data.</text>
</comment>
<dbReference type="InterPro" id="IPR004604">
    <property type="entry name" value="DNA_recomb/repair_RecN"/>
</dbReference>
<evidence type="ECO:0000256" key="6">
    <source>
        <dbReference type="ARBA" id="ARBA00022840"/>
    </source>
</evidence>
<dbReference type="PANTHER" id="PTHR11059:SF0">
    <property type="entry name" value="DNA REPAIR PROTEIN RECN"/>
    <property type="match status" value="1"/>
</dbReference>
<evidence type="ECO:0000256" key="1">
    <source>
        <dbReference type="ARBA" id="ARBA00003618"/>
    </source>
</evidence>
<keyword evidence="4" id="KW-0547">Nucleotide-binding</keyword>
<evidence type="ECO:0000313" key="11">
    <source>
        <dbReference type="EMBL" id="KRM91793.1"/>
    </source>
</evidence>
<dbReference type="PATRIC" id="fig|1423745.4.peg.657"/>
<dbReference type="SUPFAM" id="SSF52540">
    <property type="entry name" value="P-loop containing nucleoside triphosphate hydrolases"/>
    <property type="match status" value="2"/>
</dbReference>
<dbReference type="Pfam" id="PF02463">
    <property type="entry name" value="SMC_N"/>
    <property type="match status" value="1"/>
</dbReference>
<name>A0A0R2CJN3_9LACO</name>
<protein>
    <recommendedName>
        <fullName evidence="3 9">DNA repair protein RecN</fullName>
    </recommendedName>
    <alternativeName>
        <fullName evidence="8 9">Recombination protein N</fullName>
    </alternativeName>
</protein>
<feature type="domain" description="RecF/RecN/SMC N-terminal" evidence="10">
    <location>
        <begin position="1"/>
        <end position="512"/>
    </location>
</feature>
<dbReference type="GO" id="GO:0006310">
    <property type="term" value="P:DNA recombination"/>
    <property type="evidence" value="ECO:0007669"/>
    <property type="project" value="InterPro"/>
</dbReference>
<dbReference type="NCBIfam" id="TIGR00634">
    <property type="entry name" value="recN"/>
    <property type="match status" value="1"/>
</dbReference>
<dbReference type="AlphaFoldDB" id="A0A0R2CJN3"/>
<evidence type="ECO:0000256" key="8">
    <source>
        <dbReference type="ARBA" id="ARBA00033408"/>
    </source>
</evidence>
<dbReference type="FunFam" id="3.40.50.300:FF:000356">
    <property type="entry name" value="DNA repair protein RecN"/>
    <property type="match status" value="1"/>
</dbReference>
<evidence type="ECO:0000313" key="12">
    <source>
        <dbReference type="Proteomes" id="UP000051586"/>
    </source>
</evidence>
<dbReference type="CDD" id="cd03241">
    <property type="entry name" value="ABC_RecN"/>
    <property type="match status" value="2"/>
</dbReference>
<dbReference type="GO" id="GO:0006281">
    <property type="term" value="P:DNA repair"/>
    <property type="evidence" value="ECO:0007669"/>
    <property type="project" value="UniProtKB-KW"/>
</dbReference>
<evidence type="ECO:0000256" key="5">
    <source>
        <dbReference type="ARBA" id="ARBA00022763"/>
    </source>
</evidence>
<reference evidence="11 12" key="1">
    <citation type="journal article" date="2015" name="Genome Announc.">
        <title>Expanding the biotechnology potential of lactobacilli through comparative genomics of 213 strains and associated genera.</title>
        <authorList>
            <person name="Sun Z."/>
            <person name="Harris H.M."/>
            <person name="McCann A."/>
            <person name="Guo C."/>
            <person name="Argimon S."/>
            <person name="Zhang W."/>
            <person name="Yang X."/>
            <person name="Jeffery I.B."/>
            <person name="Cooney J.C."/>
            <person name="Kagawa T.F."/>
            <person name="Liu W."/>
            <person name="Song Y."/>
            <person name="Salvetti E."/>
            <person name="Wrobel A."/>
            <person name="Rasinkangas P."/>
            <person name="Parkhill J."/>
            <person name="Rea M.C."/>
            <person name="O'Sullivan O."/>
            <person name="Ritari J."/>
            <person name="Douillard F.P."/>
            <person name="Paul Ross R."/>
            <person name="Yang R."/>
            <person name="Briner A.E."/>
            <person name="Felis G.E."/>
            <person name="de Vos W.M."/>
            <person name="Barrangou R."/>
            <person name="Klaenhammer T.R."/>
            <person name="Caufield P.W."/>
            <person name="Cui Y."/>
            <person name="Zhang H."/>
            <person name="O'Toole P.W."/>
        </authorList>
    </citation>
    <scope>NUCLEOTIDE SEQUENCE [LARGE SCALE GENOMIC DNA]</scope>
    <source>
        <strain evidence="11 12">DSM 22689</strain>
    </source>
</reference>
<accession>A0A0R2CJN3</accession>
<dbReference type="PIRSF" id="PIRSF003128">
    <property type="entry name" value="RecN"/>
    <property type="match status" value="1"/>
</dbReference>
<evidence type="ECO:0000256" key="3">
    <source>
        <dbReference type="ARBA" id="ARBA00021315"/>
    </source>
</evidence>
<keyword evidence="6" id="KW-0067">ATP-binding</keyword>
<evidence type="ECO:0000256" key="9">
    <source>
        <dbReference type="PIRNR" id="PIRNR003128"/>
    </source>
</evidence>
<dbReference type="FunFam" id="3.40.50.300:FF:000319">
    <property type="entry name" value="DNA repair protein RecN"/>
    <property type="match status" value="1"/>
</dbReference>
<dbReference type="GO" id="GO:0005524">
    <property type="term" value="F:ATP binding"/>
    <property type="evidence" value="ECO:0007669"/>
    <property type="project" value="UniProtKB-KW"/>
</dbReference>
<proteinExistence type="inferred from homology"/>
<dbReference type="STRING" id="1423745.GCA_001311215_00106"/>
<evidence type="ECO:0000256" key="2">
    <source>
        <dbReference type="ARBA" id="ARBA00009441"/>
    </source>
</evidence>
<dbReference type="Proteomes" id="UP000051586">
    <property type="component" value="Unassembled WGS sequence"/>
</dbReference>
<organism evidence="11 12">
    <name type="scientific">Fructilactobacillus florum DSM 22689 = JCM 16035</name>
    <dbReference type="NCBI Taxonomy" id="1423745"/>
    <lineage>
        <taxon>Bacteria</taxon>
        <taxon>Bacillati</taxon>
        <taxon>Bacillota</taxon>
        <taxon>Bacilli</taxon>
        <taxon>Lactobacillales</taxon>
        <taxon>Lactobacillaceae</taxon>
        <taxon>Fructilactobacillus</taxon>
    </lineage>
</organism>
<dbReference type="PANTHER" id="PTHR11059">
    <property type="entry name" value="DNA REPAIR PROTEIN RECN"/>
    <property type="match status" value="1"/>
</dbReference>
<dbReference type="GO" id="GO:0043590">
    <property type="term" value="C:bacterial nucleoid"/>
    <property type="evidence" value="ECO:0007669"/>
    <property type="project" value="TreeGrafter"/>
</dbReference>
<comment type="similarity">
    <text evidence="2 9">Belongs to the RecN family.</text>
</comment>
<comment type="function">
    <text evidence="1 9">May be involved in recombinational repair of damaged DNA.</text>
</comment>
<dbReference type="InterPro" id="IPR003395">
    <property type="entry name" value="RecF/RecN/SMC_N"/>
</dbReference>
<gene>
    <name evidence="11" type="ORF">FC87_GL000617</name>
</gene>
<dbReference type="InterPro" id="IPR027417">
    <property type="entry name" value="P-loop_NTPase"/>
</dbReference>
<dbReference type="NCBIfam" id="NF008121">
    <property type="entry name" value="PRK10869.1"/>
    <property type="match status" value="1"/>
</dbReference>
<dbReference type="EMBL" id="AYZI01000003">
    <property type="protein sequence ID" value="KRM91793.1"/>
    <property type="molecule type" value="Genomic_DNA"/>
</dbReference>
<keyword evidence="7 9" id="KW-0234">DNA repair</keyword>
<dbReference type="GO" id="GO:0009432">
    <property type="term" value="P:SOS response"/>
    <property type="evidence" value="ECO:0007669"/>
    <property type="project" value="TreeGrafter"/>
</dbReference>
<dbReference type="Gene3D" id="3.40.50.300">
    <property type="entry name" value="P-loop containing nucleotide triphosphate hydrolases"/>
    <property type="match status" value="2"/>
</dbReference>
<evidence type="ECO:0000256" key="4">
    <source>
        <dbReference type="ARBA" id="ARBA00022741"/>
    </source>
</evidence>
<sequence>MLQEISITDFAIIEKLHVDFSTGMTVLTGETGAGKSIIIDAVGLLAGGRGSQHFIRTGANKAILQGLFQVDSAGLTAQKLDQFGINHDDDSVILQRELYRNGRNICRINGMLVNTNTLKQVGETLVDIYGQNEHQALMHSEQHLPLLDEYLGSQLKPLLTKYQQQYQQYLKLRRQQQHKQANEKEWAQRLDMLKYQAHEIEQADLHEHEETELLAERERLTNFQTINENLSQGLADLEGDDNFAPLDMIGNAVSAVSNIETLDPAFKKISENIQGAYYMLQDAESELSNQLDSLEYDPERLNVVEARLNIIFELKHKYGDSVQQILDYHTKITGELADMQSSASSDQDLEQLVAKKRQDLVNQAQQLTKLRAQGARQLEAAVHHQLRDLYMEKTEFSVVQHSLAQGQLNERGADQIEFYLRTNPGEAKLPLNKIASGGELSRIMLALKTIFSKIQGVTSIIFDEVDTGVSGRVAQAIADKIHRISQQSQALCITHLPQVAAMADHQYYIAKHVDHHNRTETTIQGLTGQERVQELARMLAGTTVTKLTLEHAQELLNLADQAKKAL</sequence>
<keyword evidence="5 9" id="KW-0227">DNA damage</keyword>
<dbReference type="RefSeq" id="WP_009166795.1">
    <property type="nucleotide sequence ID" value="NZ_AYZI01000003.1"/>
</dbReference>